<accession>N0BIA7</accession>
<dbReference type="GO" id="GO:0005829">
    <property type="term" value="C:cytosol"/>
    <property type="evidence" value="ECO:0007669"/>
    <property type="project" value="TreeGrafter"/>
</dbReference>
<dbReference type="KEGG" id="ast:Asulf_00161"/>
<feature type="site" description="Could be important to modulate the pK values of the two catalytic cysteine residues" evidence="8">
    <location>
        <position position="161"/>
    </location>
</feature>
<feature type="binding site" evidence="8">
    <location>
        <begin position="210"/>
        <end position="211"/>
    </location>
    <ligand>
        <name>substrate</name>
    </ligand>
</feature>
<feature type="binding site" evidence="8">
    <location>
        <position position="68"/>
    </location>
    <ligand>
        <name>substrate</name>
    </ligand>
</feature>
<protein>
    <recommendedName>
        <fullName evidence="3 8">Diaminopimelate epimerase</fullName>
        <shortName evidence="8">DAP epimerase</shortName>
        <ecNumber evidence="3 8">5.1.1.7</ecNumber>
    </recommendedName>
    <alternativeName>
        <fullName evidence="8">PLP-independent amino acid racemase</fullName>
    </alternativeName>
</protein>
<dbReference type="AlphaFoldDB" id="N0BIA7"/>
<dbReference type="PANTHER" id="PTHR31689">
    <property type="entry name" value="DIAMINOPIMELATE EPIMERASE, CHLOROPLASTIC"/>
    <property type="match status" value="1"/>
</dbReference>
<evidence type="ECO:0000256" key="1">
    <source>
        <dbReference type="ARBA" id="ARBA00005196"/>
    </source>
</evidence>
<organism evidence="10 11">
    <name type="scientific">Archaeoglobus sulfaticallidus PM70-1</name>
    <dbReference type="NCBI Taxonomy" id="387631"/>
    <lineage>
        <taxon>Archaea</taxon>
        <taxon>Methanobacteriati</taxon>
        <taxon>Methanobacteriota</taxon>
        <taxon>Archaeoglobi</taxon>
        <taxon>Archaeoglobales</taxon>
        <taxon>Archaeoglobaceae</taxon>
        <taxon>Archaeoglobus</taxon>
    </lineage>
</organism>
<dbReference type="HAMAP" id="MF_00197">
    <property type="entry name" value="DAP_epimerase"/>
    <property type="match status" value="1"/>
</dbReference>
<keyword evidence="6 8" id="KW-0413">Isomerase</keyword>
<feature type="binding site" evidence="8">
    <location>
        <begin position="78"/>
        <end position="79"/>
    </location>
    <ligand>
        <name>substrate</name>
    </ligand>
</feature>
<dbReference type="EMBL" id="CP005290">
    <property type="protein sequence ID" value="AGK60196.1"/>
    <property type="molecule type" value="Genomic_DNA"/>
</dbReference>
<comment type="pathway">
    <text evidence="1 8">Amino-acid biosynthesis; L-lysine biosynthesis via DAP pathway; DL-2,6-diaminopimelate from LL-2,6-diaminopimelate: step 1/1.</text>
</comment>
<evidence type="ECO:0000256" key="6">
    <source>
        <dbReference type="ARBA" id="ARBA00023235"/>
    </source>
</evidence>
<evidence type="ECO:0000256" key="5">
    <source>
        <dbReference type="ARBA" id="ARBA00023154"/>
    </source>
</evidence>
<reference evidence="10 11" key="1">
    <citation type="journal article" date="2013" name="Genome Announc.">
        <title>Complete Genome Sequence of the Thermophilic and Facultatively Chemolithoautotrophic Sulfate Reducer Archaeoglobus sulfaticallidus Strain PM70-1T.</title>
        <authorList>
            <person name="Stokke R."/>
            <person name="Hocking W.P."/>
            <person name="Steinsbu B.O."/>
            <person name="Steen I.H."/>
        </authorList>
    </citation>
    <scope>NUCLEOTIDE SEQUENCE [LARGE SCALE GENOMIC DNA]</scope>
    <source>
        <strain evidence="10">PM70-1</strain>
    </source>
</reference>
<comment type="subunit">
    <text evidence="8">Homodimer.</text>
</comment>
<proteinExistence type="inferred from homology"/>
<feature type="active site" description="Proton acceptor" evidence="8">
    <location>
        <position position="220"/>
    </location>
</feature>
<keyword evidence="4 8" id="KW-0028">Amino-acid biosynthesis</keyword>
<sequence>MSKIKFVKLHGNGNDFVLVDEFSGTIIPEDRKPEFVRAVCHRRFGVGADGALFVQRSEKADVRFRYFNSDGSEAEMCGNGIRCFTRYLVDEGYANDIVKVETLAGVLELEVSNGEKFLVKVNMGRVRKRAEDVPVNTEKEFFWGERIGSMEVYAVNSGVPHAVIFVDEIDHMDIIPPARKIRYHELFPHGINVNFVSVAGENELRIRTYERGVEDETLSCGTGSVASAFVAKELGYVSDPVRVITKGGELIIEFDGDIAYMSGSANRVFDGELNLKELRFV</sequence>
<evidence type="ECO:0000256" key="3">
    <source>
        <dbReference type="ARBA" id="ARBA00013080"/>
    </source>
</evidence>
<dbReference type="PROSITE" id="PS01326">
    <property type="entry name" value="DAP_EPIMERASE"/>
    <property type="match status" value="1"/>
</dbReference>
<dbReference type="Gene3D" id="3.10.310.10">
    <property type="entry name" value="Diaminopimelate Epimerase, Chain A, domain 1"/>
    <property type="match status" value="2"/>
</dbReference>
<dbReference type="HOGENOM" id="CLU_053306_3_0_2"/>
<gene>
    <name evidence="8" type="primary">dapF</name>
    <name evidence="10" type="ORF">Asulf_00161</name>
</gene>
<dbReference type="RefSeq" id="WP_015589795.1">
    <property type="nucleotide sequence ID" value="NC_021169.1"/>
</dbReference>
<dbReference type="GeneID" id="15391807"/>
<dbReference type="InterPro" id="IPR001653">
    <property type="entry name" value="DAP_epimerase_DapF"/>
</dbReference>
<evidence type="ECO:0000313" key="10">
    <source>
        <dbReference type="EMBL" id="AGK60196.1"/>
    </source>
</evidence>
<feature type="binding site" evidence="8">
    <location>
        <begin position="221"/>
        <end position="222"/>
    </location>
    <ligand>
        <name>substrate</name>
    </ligand>
</feature>
<name>N0BIA7_9EURY</name>
<dbReference type="InterPro" id="IPR018510">
    <property type="entry name" value="DAP_epimerase_AS"/>
</dbReference>
<feature type="binding site" evidence="8">
    <location>
        <position position="192"/>
    </location>
    <ligand>
        <name>substrate</name>
    </ligand>
</feature>
<comment type="similarity">
    <text evidence="2 8">Belongs to the diaminopimelate epimerase family.</text>
</comment>
<dbReference type="GO" id="GO:0009089">
    <property type="term" value="P:lysine biosynthetic process via diaminopimelate"/>
    <property type="evidence" value="ECO:0007669"/>
    <property type="project" value="UniProtKB-UniRule"/>
</dbReference>
<dbReference type="NCBIfam" id="TIGR00652">
    <property type="entry name" value="DapF"/>
    <property type="match status" value="1"/>
</dbReference>
<keyword evidence="5 8" id="KW-0457">Lysine biosynthesis</keyword>
<evidence type="ECO:0000256" key="9">
    <source>
        <dbReference type="PROSITE-ProRule" id="PRU10125"/>
    </source>
</evidence>
<feature type="site" description="Could be important to modulate the pK values of the two catalytic cysteine residues" evidence="8">
    <location>
        <position position="210"/>
    </location>
</feature>
<dbReference type="EC" id="5.1.1.7" evidence="3 8"/>
<dbReference type="eggNOG" id="arCOG02255">
    <property type="taxonomic scope" value="Archaea"/>
</dbReference>
<dbReference type="STRING" id="387631.Asulf_00161"/>
<comment type="function">
    <text evidence="8">Catalyzes the stereoinversion of LL-2,6-diaminopimelate (L,L-DAP) to meso-diaminopimelate (meso-DAP), a precursor of L-lysine.</text>
</comment>
<feature type="active site" evidence="9">
    <location>
        <position position="77"/>
    </location>
</feature>
<feature type="active site" description="Proton donor" evidence="8">
    <location>
        <position position="77"/>
    </location>
</feature>
<dbReference type="SUPFAM" id="SSF54506">
    <property type="entry name" value="Diaminopimelate epimerase-like"/>
    <property type="match status" value="2"/>
</dbReference>
<dbReference type="Pfam" id="PF01678">
    <property type="entry name" value="DAP_epimerase"/>
    <property type="match status" value="2"/>
</dbReference>
<evidence type="ECO:0000256" key="8">
    <source>
        <dbReference type="HAMAP-Rule" id="MF_00197"/>
    </source>
</evidence>
<dbReference type="PANTHER" id="PTHR31689:SF0">
    <property type="entry name" value="DIAMINOPIMELATE EPIMERASE"/>
    <property type="match status" value="1"/>
</dbReference>
<evidence type="ECO:0000256" key="4">
    <source>
        <dbReference type="ARBA" id="ARBA00022605"/>
    </source>
</evidence>
<evidence type="ECO:0000256" key="2">
    <source>
        <dbReference type="ARBA" id="ARBA00010219"/>
    </source>
</evidence>
<keyword evidence="11" id="KW-1185">Reference proteome</keyword>
<comment type="caution">
    <text evidence="8">Lacks conserved residue(s) required for the propagation of feature annotation.</text>
</comment>
<dbReference type="UniPathway" id="UPA00034">
    <property type="reaction ID" value="UER00025"/>
</dbReference>
<keyword evidence="8" id="KW-0963">Cytoplasm</keyword>
<evidence type="ECO:0000313" key="11">
    <source>
        <dbReference type="Proteomes" id="UP000013307"/>
    </source>
</evidence>
<feature type="binding site" evidence="8">
    <location>
        <position position="14"/>
    </location>
    <ligand>
        <name>substrate</name>
    </ligand>
</feature>
<comment type="subcellular location">
    <subcellularLocation>
        <location evidence="8">Cytoplasm</location>
    </subcellularLocation>
</comment>
<comment type="catalytic activity">
    <reaction evidence="7 8">
        <text>(2S,6S)-2,6-diaminopimelate = meso-2,6-diaminopimelate</text>
        <dbReference type="Rhea" id="RHEA:15393"/>
        <dbReference type="ChEBI" id="CHEBI:57609"/>
        <dbReference type="ChEBI" id="CHEBI:57791"/>
        <dbReference type="EC" id="5.1.1.7"/>
    </reaction>
</comment>
<dbReference type="GO" id="GO:0008837">
    <property type="term" value="F:diaminopimelate epimerase activity"/>
    <property type="evidence" value="ECO:0007669"/>
    <property type="project" value="UniProtKB-UniRule"/>
</dbReference>
<dbReference type="Proteomes" id="UP000013307">
    <property type="component" value="Chromosome"/>
</dbReference>
<evidence type="ECO:0000256" key="7">
    <source>
        <dbReference type="ARBA" id="ARBA00051712"/>
    </source>
</evidence>